<protein>
    <submittedName>
        <fullName evidence="2">NmrA family transcriptional regulator</fullName>
    </submittedName>
</protein>
<dbReference type="RefSeq" id="WP_095422126.1">
    <property type="nucleotide sequence ID" value="NZ_CP022990.1"/>
</dbReference>
<evidence type="ECO:0000313" key="3">
    <source>
        <dbReference type="Proteomes" id="UP000215158"/>
    </source>
</evidence>
<evidence type="ECO:0000313" key="2">
    <source>
        <dbReference type="EMBL" id="ASW02257.1"/>
    </source>
</evidence>
<dbReference type="KEGG" id="parb:CJU94_29575"/>
<gene>
    <name evidence="2" type="ORF">CJU94_29575</name>
</gene>
<evidence type="ECO:0000259" key="1">
    <source>
        <dbReference type="Pfam" id="PF05368"/>
    </source>
</evidence>
<dbReference type="Proteomes" id="UP000215158">
    <property type="component" value="Chromosome 2"/>
</dbReference>
<feature type="domain" description="NmrA-like" evidence="1">
    <location>
        <begin position="3"/>
        <end position="239"/>
    </location>
</feature>
<organism evidence="2 3">
    <name type="scientific">Paraburkholderia aromaticivorans</name>
    <dbReference type="NCBI Taxonomy" id="2026199"/>
    <lineage>
        <taxon>Bacteria</taxon>
        <taxon>Pseudomonadati</taxon>
        <taxon>Pseudomonadota</taxon>
        <taxon>Betaproteobacteria</taxon>
        <taxon>Burkholderiales</taxon>
        <taxon>Burkholderiaceae</taxon>
        <taxon>Paraburkholderia</taxon>
    </lineage>
</organism>
<dbReference type="AlphaFoldDB" id="A0A248VTF4"/>
<dbReference type="PANTHER" id="PTHR43162:SF1">
    <property type="entry name" value="PRESTALK A DIFFERENTIATION PROTEIN A"/>
    <property type="match status" value="1"/>
</dbReference>
<sequence>MFAITGITGQVGGVVARSLLAAGKDVRAVVRSATKGADWSSQGCEIAIAEMSDTNALCAAFSGADGVFILLPPNFDPSPDFAESRRLVGTVREALKQASPAKVVCLSTIGAQAERPNLLQQLSHMEQELGSLPMPIAFLRAGWFIENAAWDVEPARTAGVIPSFLQPLDKPVPMVATTDVGRVAASMLQQQWSGKRIVELEGPRRITPNDLANAFSRLLGKDVRMETAPRDTWEALFESQGMKNPTPRIQMLDGFNEGWIEFERPDQTIKGTVALETVLHSLIERLPL</sequence>
<dbReference type="SUPFAM" id="SSF51735">
    <property type="entry name" value="NAD(P)-binding Rossmann-fold domains"/>
    <property type="match status" value="1"/>
</dbReference>
<dbReference type="Pfam" id="PF05368">
    <property type="entry name" value="NmrA"/>
    <property type="match status" value="1"/>
</dbReference>
<keyword evidence="3" id="KW-1185">Reference proteome</keyword>
<dbReference type="Gene3D" id="3.40.50.720">
    <property type="entry name" value="NAD(P)-binding Rossmann-like Domain"/>
    <property type="match status" value="1"/>
</dbReference>
<proteinExistence type="predicted"/>
<dbReference type="InterPro" id="IPR036291">
    <property type="entry name" value="NAD(P)-bd_dom_sf"/>
</dbReference>
<name>A0A248VTF4_9BURK</name>
<dbReference type="InterPro" id="IPR008030">
    <property type="entry name" value="NmrA-like"/>
</dbReference>
<dbReference type="Gene3D" id="3.90.25.10">
    <property type="entry name" value="UDP-galactose 4-epimerase, domain 1"/>
    <property type="match status" value="1"/>
</dbReference>
<reference evidence="2 3" key="1">
    <citation type="submission" date="2017-08" db="EMBL/GenBank/DDBJ databases">
        <title>Identification and genetic characteristics of simultaneous BTEX- and naphthalene-degrading Paraburkholderia sp. BN5 isolated from petroleum-contaminated soil.</title>
        <authorList>
            <person name="Lee Y."/>
            <person name="Jeon C.O."/>
        </authorList>
    </citation>
    <scope>NUCLEOTIDE SEQUENCE [LARGE SCALE GENOMIC DNA]</scope>
    <source>
        <strain evidence="2 3">BN5</strain>
    </source>
</reference>
<dbReference type="PANTHER" id="PTHR43162">
    <property type="match status" value="1"/>
</dbReference>
<dbReference type="EMBL" id="CP022990">
    <property type="protein sequence ID" value="ASW02257.1"/>
    <property type="molecule type" value="Genomic_DNA"/>
</dbReference>
<dbReference type="InterPro" id="IPR051604">
    <property type="entry name" value="Ergot_Alk_Oxidoreductase"/>
</dbReference>
<accession>A0A248VTF4</accession>
<dbReference type="OrthoDB" id="9777801at2"/>